<evidence type="ECO:0000313" key="4">
    <source>
        <dbReference type="Proteomes" id="UP000005408"/>
    </source>
</evidence>
<dbReference type="OrthoDB" id="9984961at2759"/>
<name>A0A8W8M4U6_MAGGI</name>
<protein>
    <recommendedName>
        <fullName evidence="2">TLDc domain-containing protein</fullName>
    </recommendedName>
</protein>
<sequence>MARAAFEDSWEDNKSFSRPTELLTADDRAQLSLWIGQKCHFELLYKISRDSCCSKKFHQLCDRKGPTVTILYNTDNSSYGGFLSQSWESSGCCIKDQHAFLFTLSYNGVRKPRKFPVTKPNQAAYAHNNLGPTFGEVESELLRGAGQQQNNAVSFLFKKTLMRIPIDLMTFKSKISPTRDTASGTHFFALNGRADFGSAYQRPTVNMNDINNGHMCIFDLEVYSVKATQQVSSSTLYDATIISKPWRQPPLWHEQNLQTLKDFVSNYKPLPDMEISEVNILLVGQINAGKSSFFNTLNSIFRGEISSRACAGTSTHSLTTALRKYKIRNREFGSYLNFRLCDTRGLEGENSMHYHDMQLLLDGYLTDQYKFNPMAHASQRDPGFVSHPSFQDKIHCVAFVVDASAIDVLHADVSKNLLYFRSLIVERGLPHVVYLTKLDKVCPLVDQDVRKIYYSEACKQALEIAADVIGIPRGHVFPVKNYEQETQLQTNVSILALTAMRQTLVFADDYLEDQYELQSDQ</sequence>
<dbReference type="PROSITE" id="PS51886">
    <property type="entry name" value="TLDC"/>
    <property type="match status" value="1"/>
</dbReference>
<evidence type="ECO:0000259" key="2">
    <source>
        <dbReference type="PROSITE" id="PS51886"/>
    </source>
</evidence>
<dbReference type="InterPro" id="IPR006073">
    <property type="entry name" value="GTP-bd"/>
</dbReference>
<dbReference type="AlphaFoldDB" id="A0A8W8M4U6"/>
<dbReference type="Pfam" id="PF07534">
    <property type="entry name" value="TLD"/>
    <property type="match status" value="1"/>
</dbReference>
<evidence type="ECO:0000313" key="3">
    <source>
        <dbReference type="EnsemblMetazoa" id="G31184.2:cds"/>
    </source>
</evidence>
<evidence type="ECO:0000256" key="1">
    <source>
        <dbReference type="ARBA" id="ARBA00009243"/>
    </source>
</evidence>
<dbReference type="Gene3D" id="3.40.50.300">
    <property type="entry name" value="P-loop containing nucleotide triphosphate hydrolases"/>
    <property type="match status" value="1"/>
</dbReference>
<dbReference type="EnsemblMetazoa" id="G31184.2">
    <property type="protein sequence ID" value="G31184.2:cds"/>
    <property type="gene ID" value="G31184"/>
</dbReference>
<comment type="similarity">
    <text evidence="1">Belongs to the IFI44 family.</text>
</comment>
<dbReference type="GO" id="GO:0005525">
    <property type="term" value="F:GTP binding"/>
    <property type="evidence" value="ECO:0007669"/>
    <property type="project" value="InterPro"/>
</dbReference>
<organism evidence="3 4">
    <name type="scientific">Magallana gigas</name>
    <name type="common">Pacific oyster</name>
    <name type="synonym">Crassostrea gigas</name>
    <dbReference type="NCBI Taxonomy" id="29159"/>
    <lineage>
        <taxon>Eukaryota</taxon>
        <taxon>Metazoa</taxon>
        <taxon>Spiralia</taxon>
        <taxon>Lophotrochozoa</taxon>
        <taxon>Mollusca</taxon>
        <taxon>Bivalvia</taxon>
        <taxon>Autobranchia</taxon>
        <taxon>Pteriomorphia</taxon>
        <taxon>Ostreida</taxon>
        <taxon>Ostreoidea</taxon>
        <taxon>Ostreidae</taxon>
        <taxon>Magallana</taxon>
    </lineage>
</organism>
<dbReference type="Proteomes" id="UP000005408">
    <property type="component" value="Unassembled WGS sequence"/>
</dbReference>
<dbReference type="InterPro" id="IPR006571">
    <property type="entry name" value="TLDc_dom"/>
</dbReference>
<dbReference type="Pfam" id="PF01926">
    <property type="entry name" value="MMR_HSR1"/>
    <property type="match status" value="1"/>
</dbReference>
<proteinExistence type="inferred from homology"/>
<reference evidence="3" key="1">
    <citation type="submission" date="2022-08" db="UniProtKB">
        <authorList>
            <consortium name="EnsemblMetazoa"/>
        </authorList>
    </citation>
    <scope>IDENTIFICATION</scope>
    <source>
        <strain evidence="3">05x7-T-G4-1.051#20</strain>
    </source>
</reference>
<dbReference type="SMART" id="SM00584">
    <property type="entry name" value="TLDc"/>
    <property type="match status" value="1"/>
</dbReference>
<dbReference type="InterPro" id="IPR027417">
    <property type="entry name" value="P-loop_NTPase"/>
</dbReference>
<dbReference type="SUPFAM" id="SSF52540">
    <property type="entry name" value="P-loop containing nucleoside triphosphate hydrolases"/>
    <property type="match status" value="1"/>
</dbReference>
<accession>A0A8W8M4U6</accession>
<dbReference type="PANTHER" id="PTHR14241:SF32">
    <property type="entry name" value="VWFA DOMAIN-CONTAINING PROTEIN-RELATED"/>
    <property type="match status" value="1"/>
</dbReference>
<keyword evidence="4" id="KW-1185">Reference proteome</keyword>
<dbReference type="PANTHER" id="PTHR14241">
    <property type="entry name" value="INTERFERON-INDUCED PROTEIN 44"/>
    <property type="match status" value="1"/>
</dbReference>
<dbReference type="CDD" id="cd00882">
    <property type="entry name" value="Ras_like_GTPase"/>
    <property type="match status" value="1"/>
</dbReference>
<feature type="domain" description="TLDc" evidence="2">
    <location>
        <begin position="17"/>
        <end position="226"/>
    </location>
</feature>
<dbReference type="OMA" id="AYSIYCE"/>